<protein>
    <recommendedName>
        <fullName evidence="4">DUF975 domain-containing protein</fullName>
    </recommendedName>
</protein>
<dbReference type="Proteomes" id="UP000234778">
    <property type="component" value="Unassembled WGS sequence"/>
</dbReference>
<feature type="transmembrane region" description="Helical" evidence="1">
    <location>
        <begin position="125"/>
        <end position="142"/>
    </location>
</feature>
<feature type="transmembrane region" description="Helical" evidence="1">
    <location>
        <begin position="101"/>
        <end position="119"/>
    </location>
</feature>
<dbReference type="GeneID" id="81707688"/>
<feature type="transmembrane region" description="Helical" evidence="1">
    <location>
        <begin position="189"/>
        <end position="208"/>
    </location>
</feature>
<feature type="transmembrane region" description="Helical" evidence="1">
    <location>
        <begin position="68"/>
        <end position="89"/>
    </location>
</feature>
<evidence type="ECO:0000313" key="3">
    <source>
        <dbReference type="Proteomes" id="UP000234778"/>
    </source>
</evidence>
<dbReference type="PANTHER" id="PTHR40076">
    <property type="entry name" value="MEMBRANE PROTEIN-RELATED"/>
    <property type="match status" value="1"/>
</dbReference>
<reference evidence="2 3" key="1">
    <citation type="submission" date="2017-12" db="EMBL/GenBank/DDBJ databases">
        <title>Phylogenetic diversity of female urinary microbiome.</title>
        <authorList>
            <person name="Thomas-White K."/>
            <person name="Wolfe A.J."/>
        </authorList>
    </citation>
    <scope>NUCLEOTIDE SEQUENCE [LARGE SCALE GENOMIC DNA]</scope>
    <source>
        <strain evidence="2 3">UMB0319</strain>
    </source>
</reference>
<keyword evidence="1" id="KW-0472">Membrane</keyword>
<feature type="transmembrane region" description="Helical" evidence="1">
    <location>
        <begin position="41"/>
        <end position="62"/>
    </location>
</feature>
<evidence type="ECO:0000313" key="2">
    <source>
        <dbReference type="EMBL" id="PKY99652.1"/>
    </source>
</evidence>
<evidence type="ECO:0008006" key="4">
    <source>
        <dbReference type="Google" id="ProtNLM"/>
    </source>
</evidence>
<keyword evidence="1" id="KW-0812">Transmembrane</keyword>
<name>A0A2I1KVK0_9ACTO</name>
<comment type="caution">
    <text evidence="2">The sequence shown here is derived from an EMBL/GenBank/DDBJ whole genome shotgun (WGS) entry which is preliminary data.</text>
</comment>
<dbReference type="PANTHER" id="PTHR40076:SF1">
    <property type="entry name" value="MEMBRANE PROTEIN"/>
    <property type="match status" value="1"/>
</dbReference>
<proteinExistence type="predicted"/>
<dbReference type="AlphaFoldDB" id="A0A2I1KVK0"/>
<keyword evidence="1" id="KW-1133">Transmembrane helix</keyword>
<sequence length="217" mass="23240">MNETPAFQPYPSQTYAQADRLTVGQALTWSWRRIADNPAPLLVGFAIWTVLTGVGASVSYLGTDSDSGGIITAIAMILSPIPFAHVGLLTAAGRKAQIRDFFTFPNLWPMVLAGILTGILQTIGFVLLIIPGVILVYLWYFTQLAGVDRGLGATDAMRESWRILYDNASALVPFALMGVLLGFAGLVTVLGWVLTTPLVVLMSAYAYVTATGRTVVG</sequence>
<dbReference type="RefSeq" id="WP_006549539.1">
    <property type="nucleotide sequence ID" value="NZ_CP136961.1"/>
</dbReference>
<accession>A0A2I1KVK0</accession>
<organism evidence="2 3">
    <name type="scientific">Actinomyces urogenitalis</name>
    <dbReference type="NCBI Taxonomy" id="103621"/>
    <lineage>
        <taxon>Bacteria</taxon>
        <taxon>Bacillati</taxon>
        <taxon>Actinomycetota</taxon>
        <taxon>Actinomycetes</taxon>
        <taxon>Actinomycetales</taxon>
        <taxon>Actinomycetaceae</taxon>
        <taxon>Actinomyces</taxon>
    </lineage>
</organism>
<gene>
    <name evidence="2" type="ORF">CYJ26_01840</name>
</gene>
<feature type="transmembrane region" description="Helical" evidence="1">
    <location>
        <begin position="163"/>
        <end position="183"/>
    </location>
</feature>
<evidence type="ECO:0000256" key="1">
    <source>
        <dbReference type="SAM" id="Phobius"/>
    </source>
</evidence>
<dbReference type="InterPro" id="IPR010380">
    <property type="entry name" value="DUF975"/>
</dbReference>
<dbReference type="EMBL" id="PKHA01000001">
    <property type="protein sequence ID" value="PKY99652.1"/>
    <property type="molecule type" value="Genomic_DNA"/>
</dbReference>